<keyword evidence="4 6" id="KW-1133">Transmembrane helix</keyword>
<comment type="similarity">
    <text evidence="2">Belongs to the autoinducer-2 exporter (AI-2E) (TC 2.A.86) family.</text>
</comment>
<feature type="transmembrane region" description="Helical" evidence="6">
    <location>
        <begin position="198"/>
        <end position="224"/>
    </location>
</feature>
<keyword evidence="3 6" id="KW-0812">Transmembrane</keyword>
<evidence type="ECO:0000256" key="5">
    <source>
        <dbReference type="ARBA" id="ARBA00023136"/>
    </source>
</evidence>
<proteinExistence type="inferred from homology"/>
<gene>
    <name evidence="7" type="ORF">AsFPU1_1051</name>
</gene>
<dbReference type="GO" id="GO:0055085">
    <property type="term" value="P:transmembrane transport"/>
    <property type="evidence" value="ECO:0007669"/>
    <property type="project" value="TreeGrafter"/>
</dbReference>
<dbReference type="InterPro" id="IPR002549">
    <property type="entry name" value="AI-2E-like"/>
</dbReference>
<feature type="transmembrane region" description="Helical" evidence="6">
    <location>
        <begin position="6"/>
        <end position="35"/>
    </location>
</feature>
<evidence type="ECO:0000256" key="6">
    <source>
        <dbReference type="SAM" id="Phobius"/>
    </source>
</evidence>
<dbReference type="PANTHER" id="PTHR21716:SF62">
    <property type="entry name" value="TRANSPORT PROTEIN YDBI-RELATED"/>
    <property type="match status" value="1"/>
</dbReference>
<feature type="transmembrane region" description="Helical" evidence="6">
    <location>
        <begin position="263"/>
        <end position="285"/>
    </location>
</feature>
<dbReference type="Pfam" id="PF01594">
    <property type="entry name" value="AI-2E_transport"/>
    <property type="match status" value="1"/>
</dbReference>
<comment type="caution">
    <text evidence="7">The sequence shown here is derived from an EMBL/GenBank/DDBJ whole genome shotgun (WGS) entry which is preliminary data.</text>
</comment>
<feature type="transmembrane region" description="Helical" evidence="6">
    <location>
        <begin position="140"/>
        <end position="163"/>
    </location>
</feature>
<dbReference type="GO" id="GO:0016020">
    <property type="term" value="C:membrane"/>
    <property type="evidence" value="ECO:0007669"/>
    <property type="project" value="UniProtKB-SubCell"/>
</dbReference>
<evidence type="ECO:0000256" key="3">
    <source>
        <dbReference type="ARBA" id="ARBA00022692"/>
    </source>
</evidence>
<accession>A0A401IEF5</accession>
<keyword evidence="8" id="KW-1185">Reference proteome</keyword>
<protein>
    <submittedName>
        <fullName evidence="7">Membrane protein</fullName>
    </submittedName>
</protein>
<evidence type="ECO:0000256" key="1">
    <source>
        <dbReference type="ARBA" id="ARBA00004141"/>
    </source>
</evidence>
<comment type="subcellular location">
    <subcellularLocation>
        <location evidence="1">Membrane</location>
        <topology evidence="1">Multi-pass membrane protein</topology>
    </subcellularLocation>
</comment>
<feature type="transmembrane region" description="Helical" evidence="6">
    <location>
        <begin position="55"/>
        <end position="76"/>
    </location>
</feature>
<dbReference type="PANTHER" id="PTHR21716">
    <property type="entry name" value="TRANSMEMBRANE PROTEIN"/>
    <property type="match status" value="1"/>
</dbReference>
<evidence type="ECO:0000256" key="4">
    <source>
        <dbReference type="ARBA" id="ARBA00022989"/>
    </source>
</evidence>
<evidence type="ECO:0000313" key="8">
    <source>
        <dbReference type="Proteomes" id="UP000287247"/>
    </source>
</evidence>
<organism evidence="7 8">
    <name type="scientific">Aphanothece sacrum FPU1</name>
    <dbReference type="NCBI Taxonomy" id="1920663"/>
    <lineage>
        <taxon>Bacteria</taxon>
        <taxon>Bacillati</taxon>
        <taxon>Cyanobacteriota</taxon>
        <taxon>Cyanophyceae</taxon>
        <taxon>Oscillatoriophycideae</taxon>
        <taxon>Chroococcales</taxon>
        <taxon>Aphanothecaceae</taxon>
        <taxon>Aphanothece</taxon>
    </lineage>
</organism>
<dbReference type="RefSeq" id="WP_124978426.1">
    <property type="nucleotide sequence ID" value="NZ_BDQK01000003.1"/>
</dbReference>
<evidence type="ECO:0000313" key="7">
    <source>
        <dbReference type="EMBL" id="GBF79653.1"/>
    </source>
</evidence>
<keyword evidence="5 6" id="KW-0472">Membrane</keyword>
<dbReference type="Proteomes" id="UP000287247">
    <property type="component" value="Unassembled WGS sequence"/>
</dbReference>
<reference evidence="8" key="1">
    <citation type="submission" date="2017-05" db="EMBL/GenBank/DDBJ databases">
        <title>Physiological properties and genetic analysis related to exopolysaccharide production of fresh-water unicellular cyanobacterium Aphanothece sacrum, Suizenji Nori, that has been cultured as a food source in Japan.</title>
        <authorList>
            <person name="Kanesaki Y."/>
            <person name="Yoshikawa S."/>
            <person name="Ohki K."/>
        </authorList>
    </citation>
    <scope>NUCLEOTIDE SEQUENCE [LARGE SCALE GENOMIC DNA]</scope>
    <source>
        <strain evidence="8">FPU1</strain>
    </source>
</reference>
<feature type="transmembrane region" description="Helical" evidence="6">
    <location>
        <begin position="230"/>
        <end position="256"/>
    </location>
</feature>
<dbReference type="EMBL" id="BDQK01000003">
    <property type="protein sequence ID" value="GBF79653.1"/>
    <property type="molecule type" value="Genomic_DNA"/>
</dbReference>
<sequence>MNFSQWLGFSVLIIIVYIFWRIRNLLLLLFTAVIIANALNHGVKQFQNWGIRRGYAVLISMVLLLGTLGGFFWLIVPPFAEQLPELVKLVPKGIERLILTLKEQVSYLDPEFRQALPTLENLTKQLQPLSQQIISQSLSVFYTTLGIPLSILLLLVLSLMLLANPQPYRQGFIRLFPSFYRQRVDQILVQCDEALQGWLMAILCNMTIITILSFIGLSILGIPLSLAQALLAGIFTFIPNIGPALSVIPPIAIALLEAPWKSIAVLILYILIQQLESHLLTPLLMFRQASLLPAVTLLAQLFFATIFGVLGLLLALPLAVVGQVWFKEVLIKDILDQWKPY</sequence>
<evidence type="ECO:0000256" key="2">
    <source>
        <dbReference type="ARBA" id="ARBA00009773"/>
    </source>
</evidence>
<dbReference type="OrthoDB" id="506451at2"/>
<feature type="transmembrane region" description="Helical" evidence="6">
    <location>
        <begin position="297"/>
        <end position="326"/>
    </location>
</feature>
<dbReference type="AlphaFoldDB" id="A0A401IEF5"/>
<name>A0A401IEF5_APHSA</name>